<keyword evidence="2" id="KW-1185">Reference proteome</keyword>
<sequence>MTVKKTALSFLYRNAWLNLRASFNMHSYNSDRKAMTNPSTYYWTLIRINAAGNRQVQPIPSAQTFFNQIFAKLIDVSNPNNKDIQLQLLNLYGDASVDKRINAQRCLLCFISWEIEKVCLNLEKQFGATGGFTSRDLLPYVLDDDGRLDSKNSYQCYSLEILNSFDINQSSLSSWTSRKVKQHPSLSKFLLECGIYLLSDWAILNDTQPKQLERILSQFHSLTATEIQQYKWLLQSYHTVYRAQRLQQRKARTSKCQPPSVEQLEQISDKLNNLSQGKYSYEPNNLMSKLQQLSGYLREYRIHVRGGYLAKESIDAADTNISAINNSENEAENQTSEFLKLYRPQFIECLDNALTTVTEARVKKIQRKDAIKAKKFITALELFHCQGLSMTEIAKRIELKAQFQVTRLLKLKELRADITNEVLALLKNRVLYLVKSYASLEKLQALESQITIALTEQVTNLIAEAEIEASASRTNSNRSRFASRLCEYLDLREK</sequence>
<reference evidence="1 2" key="1">
    <citation type="submission" date="2017-06" db="EMBL/GenBank/DDBJ databases">
        <title>Genome sequencing of cyanobaciteial culture collection at National Institute for Environmental Studies (NIES).</title>
        <authorList>
            <person name="Hirose Y."/>
            <person name="Shimura Y."/>
            <person name="Fujisawa T."/>
            <person name="Nakamura Y."/>
            <person name="Kawachi M."/>
        </authorList>
    </citation>
    <scope>NUCLEOTIDE SEQUENCE [LARGE SCALE GENOMIC DNA]</scope>
    <source>
        <strain evidence="1 2">NIES-267</strain>
    </source>
</reference>
<organism evidence="1 2">
    <name type="scientific">Calothrix parasitica NIES-267</name>
    <dbReference type="NCBI Taxonomy" id="1973488"/>
    <lineage>
        <taxon>Bacteria</taxon>
        <taxon>Bacillati</taxon>
        <taxon>Cyanobacteriota</taxon>
        <taxon>Cyanophyceae</taxon>
        <taxon>Nostocales</taxon>
        <taxon>Calotrichaceae</taxon>
        <taxon>Calothrix</taxon>
    </lineage>
</organism>
<evidence type="ECO:0000313" key="1">
    <source>
        <dbReference type="EMBL" id="BAY81600.1"/>
    </source>
</evidence>
<dbReference type="EMBL" id="AP018227">
    <property type="protein sequence ID" value="BAY81600.1"/>
    <property type="molecule type" value="Genomic_DNA"/>
</dbReference>
<protein>
    <submittedName>
        <fullName evidence="1">Uncharacterized protein</fullName>
    </submittedName>
</protein>
<proteinExistence type="predicted"/>
<name>A0A1Z4LK28_9CYAN</name>
<accession>A0A1Z4LK28</accession>
<gene>
    <name evidence="1" type="ORF">NIES267_10770</name>
</gene>
<dbReference type="AlphaFoldDB" id="A0A1Z4LK28"/>
<evidence type="ECO:0000313" key="2">
    <source>
        <dbReference type="Proteomes" id="UP000218418"/>
    </source>
</evidence>
<dbReference type="Proteomes" id="UP000218418">
    <property type="component" value="Chromosome"/>
</dbReference>